<dbReference type="InterPro" id="IPR029016">
    <property type="entry name" value="GAF-like_dom_sf"/>
</dbReference>
<evidence type="ECO:0000259" key="2">
    <source>
        <dbReference type="PROSITE" id="PS50883"/>
    </source>
</evidence>
<dbReference type="Gene3D" id="3.30.450.40">
    <property type="match status" value="1"/>
</dbReference>
<reference evidence="4" key="2">
    <citation type="submission" date="2021-04" db="EMBL/GenBank/DDBJ databases">
        <authorList>
            <person name="Gilroy R."/>
        </authorList>
    </citation>
    <scope>NUCLEOTIDE SEQUENCE</scope>
    <source>
        <strain evidence="4">ChiBcec16_6824</strain>
    </source>
</reference>
<dbReference type="SUPFAM" id="SSF55073">
    <property type="entry name" value="Nucleotide cyclase"/>
    <property type="match status" value="2"/>
</dbReference>
<dbReference type="CDD" id="cd01948">
    <property type="entry name" value="EAL"/>
    <property type="match status" value="1"/>
</dbReference>
<dbReference type="InterPro" id="IPR000160">
    <property type="entry name" value="GGDEF_dom"/>
</dbReference>
<dbReference type="InterPro" id="IPR001633">
    <property type="entry name" value="EAL_dom"/>
</dbReference>
<dbReference type="InterPro" id="IPR003018">
    <property type="entry name" value="GAF"/>
</dbReference>
<feature type="domain" description="GGDEF" evidence="3">
    <location>
        <begin position="320"/>
        <end position="446"/>
    </location>
</feature>
<dbReference type="NCBIfam" id="TIGR00254">
    <property type="entry name" value="GGDEF"/>
    <property type="match status" value="1"/>
</dbReference>
<reference evidence="4" key="1">
    <citation type="journal article" date="2021" name="PeerJ">
        <title>Extensive microbial diversity within the chicken gut microbiome revealed by metagenomics and culture.</title>
        <authorList>
            <person name="Gilroy R."/>
            <person name="Ravi A."/>
            <person name="Getino M."/>
            <person name="Pursley I."/>
            <person name="Horton D.L."/>
            <person name="Alikhan N.F."/>
            <person name="Baker D."/>
            <person name="Gharbi K."/>
            <person name="Hall N."/>
            <person name="Watson M."/>
            <person name="Adriaenssens E.M."/>
            <person name="Foster-Nyarko E."/>
            <person name="Jarju S."/>
            <person name="Secka A."/>
            <person name="Antonio M."/>
            <person name="Oren A."/>
            <person name="Chaudhuri R.R."/>
            <person name="La Ragione R."/>
            <person name="Hildebrand F."/>
            <person name="Pallen M.J."/>
        </authorList>
    </citation>
    <scope>NUCLEOTIDE SEQUENCE</scope>
    <source>
        <strain evidence="4">ChiBcec16_6824</strain>
    </source>
</reference>
<gene>
    <name evidence="4" type="ORF">H9841_04745</name>
</gene>
<organism evidence="4 5">
    <name type="scientific">Candidatus Flavonifractor merdigallinarum</name>
    <dbReference type="NCBI Taxonomy" id="2838589"/>
    <lineage>
        <taxon>Bacteria</taxon>
        <taxon>Bacillati</taxon>
        <taxon>Bacillota</taxon>
        <taxon>Clostridia</taxon>
        <taxon>Eubacteriales</taxon>
        <taxon>Oscillospiraceae</taxon>
        <taxon>Flavonifractor</taxon>
    </lineage>
</organism>
<proteinExistence type="predicted"/>
<dbReference type="InterPro" id="IPR043128">
    <property type="entry name" value="Rev_trsase/Diguanyl_cyclase"/>
</dbReference>
<evidence type="ECO:0000313" key="4">
    <source>
        <dbReference type="EMBL" id="HIY21193.1"/>
    </source>
</evidence>
<dbReference type="Pfam" id="PF00563">
    <property type="entry name" value="EAL"/>
    <property type="match status" value="1"/>
</dbReference>
<dbReference type="CDD" id="cd01949">
    <property type="entry name" value="GGDEF"/>
    <property type="match status" value="1"/>
</dbReference>
<dbReference type="InterPro" id="IPR000014">
    <property type="entry name" value="PAS"/>
</dbReference>
<dbReference type="PROSITE" id="PS50883">
    <property type="entry name" value="EAL"/>
    <property type="match status" value="1"/>
</dbReference>
<evidence type="ECO:0000259" key="3">
    <source>
        <dbReference type="PROSITE" id="PS50887"/>
    </source>
</evidence>
<dbReference type="PROSITE" id="PS50887">
    <property type="entry name" value="GGDEF"/>
    <property type="match status" value="2"/>
</dbReference>
<feature type="domain" description="PAS" evidence="1">
    <location>
        <begin position="1"/>
        <end position="42"/>
    </location>
</feature>
<evidence type="ECO:0000313" key="5">
    <source>
        <dbReference type="Proteomes" id="UP000823868"/>
    </source>
</evidence>
<dbReference type="SMART" id="SM00052">
    <property type="entry name" value="EAL"/>
    <property type="match status" value="1"/>
</dbReference>
<dbReference type="AlphaFoldDB" id="A0A9D1Y8G1"/>
<dbReference type="Proteomes" id="UP000823868">
    <property type="component" value="Unassembled WGS sequence"/>
</dbReference>
<dbReference type="SMART" id="SM00267">
    <property type="entry name" value="GGDEF"/>
    <property type="match status" value="1"/>
</dbReference>
<dbReference type="Pfam" id="PF01590">
    <property type="entry name" value="GAF"/>
    <property type="match status" value="1"/>
</dbReference>
<dbReference type="PANTHER" id="PTHR33121">
    <property type="entry name" value="CYCLIC DI-GMP PHOSPHODIESTERASE PDEF"/>
    <property type="match status" value="1"/>
</dbReference>
<dbReference type="PANTHER" id="PTHR33121:SF70">
    <property type="entry name" value="SIGNALING PROTEIN YKOW"/>
    <property type="match status" value="1"/>
</dbReference>
<dbReference type="PROSITE" id="PS50112">
    <property type="entry name" value="PAS"/>
    <property type="match status" value="1"/>
</dbReference>
<dbReference type="InterPro" id="IPR029787">
    <property type="entry name" value="Nucleotide_cyclase"/>
</dbReference>
<feature type="domain" description="GGDEF" evidence="3">
    <location>
        <begin position="624"/>
        <end position="758"/>
    </location>
</feature>
<dbReference type="InterPro" id="IPR035919">
    <property type="entry name" value="EAL_sf"/>
</dbReference>
<dbReference type="Gene3D" id="3.20.20.450">
    <property type="entry name" value="EAL domain"/>
    <property type="match status" value="1"/>
</dbReference>
<protein>
    <submittedName>
        <fullName evidence="4">EAL domain-containing protein</fullName>
    </submittedName>
</protein>
<evidence type="ECO:0000259" key="1">
    <source>
        <dbReference type="PROSITE" id="PS50112"/>
    </source>
</evidence>
<dbReference type="EMBL" id="DXDX01000086">
    <property type="protein sequence ID" value="HIY21193.1"/>
    <property type="molecule type" value="Genomic_DNA"/>
</dbReference>
<dbReference type="SUPFAM" id="SSF55785">
    <property type="entry name" value="PYP-like sensor domain (PAS domain)"/>
    <property type="match status" value="1"/>
</dbReference>
<accession>A0A9D1Y8G1</accession>
<name>A0A9D1Y8G1_9FIRM</name>
<dbReference type="SUPFAM" id="SSF141868">
    <property type="entry name" value="EAL domain-like"/>
    <property type="match status" value="1"/>
</dbReference>
<dbReference type="Pfam" id="PF00990">
    <property type="entry name" value="GGDEF"/>
    <property type="match status" value="2"/>
</dbReference>
<comment type="caution">
    <text evidence="4">The sequence shown here is derived from an EMBL/GenBank/DDBJ whole genome shotgun (WGS) entry which is preliminary data.</text>
</comment>
<dbReference type="InterPro" id="IPR050706">
    <property type="entry name" value="Cyclic-di-GMP_PDE-like"/>
</dbReference>
<dbReference type="GO" id="GO:0071111">
    <property type="term" value="F:cyclic-guanylate-specific phosphodiesterase activity"/>
    <property type="evidence" value="ECO:0007669"/>
    <property type="project" value="InterPro"/>
</dbReference>
<dbReference type="Gene3D" id="3.30.70.270">
    <property type="match status" value="2"/>
</dbReference>
<dbReference type="InterPro" id="IPR035965">
    <property type="entry name" value="PAS-like_dom_sf"/>
</dbReference>
<feature type="domain" description="EAL" evidence="2">
    <location>
        <begin position="766"/>
        <end position="1020"/>
    </location>
</feature>
<dbReference type="SUPFAM" id="SSF55781">
    <property type="entry name" value="GAF domain-like"/>
    <property type="match status" value="1"/>
</dbReference>
<sequence length="1024" mass="118522">MDRILEFFEQLDEMVYAADMETHELVYMNRHLRESLGYQTHEEYVGKKCYEVLQGSDIPCVFCTNHALEMGKFISWVHKNPVLGKRYLIKDSVFQHEGRRYRIEMAIDVDSHITSTAPYYYARTETILNECLQRVLGSMDPVHALERVLSYLGETFRCDRVYVFEIEEGGELVDNTYEWCRKGVSPQKDLLQKLAVSSIGWWMPIFEENQVLVIEDLEALKEKEPVTYAILKPQNISSLAAGPIRVGGHVVGFLGADNPDPHMVGMLTPLLNVVGYFIATLLRRRDLLHRLNLLSFRDPLTEAFNRNAMFEHSKQRQNARSVGVIYCDITGLKQTNDALGHSAGDQLIQHCYALLRETLPTRWIYRTGGDEFVALFWDGTEEEFQGYLRSLHSRIQQDEHHMAVGYAWSEEGQVNLETLISRADKVMYQDKRDYYTANYMVPGVDRRRSARLIQQEPQKTCSLFQEFLKQINFDAESLFRSFSQDNSSSYFYFGDMQKDLFYISDNMREDFGFQSNIVSGLFSVWAQRITTPEFRDLYWQDVSGMLREGRCVHDLRYQVRDVHGHNQWIRCYGLLKWSEDGSKPLFFSGRIAHQDKDFVIDPITNLPREHTAFMQLHELVEKGEETLIIGFSLNSISEINSTKGRAYADHLLRRIADTLVERLSWKMTFYRLEGMRCMAVVNPLCCAEGREELVGQIRDIVRECYEGMGISVQSICSFGLMEYPYHNFAPEDLVETLISLIRVAKQEAVPNYVDYSVQNIARVKEMSNMALALSQDVLHGMQHFRIVVQPVVSAKDGNAIGGEVLLRWTFQGKMISPAIFIPILEQENMIHLVGRWVFEQAVCTCVRIHAHNPAFYLTFNVSLHQLSDDYFLDFMRETLEKYHLNGSNLVAELTESCLDEEPEKLQFFVSECQKMGMRIALDDFGSGYSSLRMLLQYPSSIIKLDRSLVREVTESDEKMNFIRSIVYACHQFGKTVCMEGVESSDQNSIIRDTGCDMIQGYYYYRPMEVEDVYRLISNRPEQEA</sequence>
<dbReference type="Gene3D" id="3.30.450.20">
    <property type="entry name" value="PAS domain"/>
    <property type="match status" value="1"/>
</dbReference>
<dbReference type="SMART" id="SM00065">
    <property type="entry name" value="GAF"/>
    <property type="match status" value="1"/>
</dbReference>